<dbReference type="PANTHER" id="PTHR10668">
    <property type="entry name" value="PHYTOENE DEHYDROGENASE"/>
    <property type="match status" value="1"/>
</dbReference>
<gene>
    <name evidence="1" type="ORF">C4520_02080</name>
</gene>
<sequence>MKAYDAIVIGGGHNGLTLAAYLQRAGMQTLVLERRHEWGSGLATEEVTLPGFLHNTHAQYMEFIDYMPFYHDFGLEKLGAKMIYPVNQCGITFADGRPPIIVHNPQHLDLTYKSIAQYSKQDAETFCELKRKTMEVDHLFCMLYWNPPVMPPDDSLHGPEDITIALLEHLGLGKEMLNKSVRVIIDETFETPELRTMLYRQVLEWGTPPEWTATGFSFIACILWLIGIWKMCVGGTHTLSHAMESACRREGVAMRENSLVREIIIKNGRAAGVRLEDGTQFEAKKLIASNADLKQTLFDLVGKQNLSELWIKRVKNFRIGPDHCLGTTSFALKEAPDYKSAKWDPNINKTFYTIVGFETPEEMINYIREATQGKIPGTPGAGTWVNSLWDPTQAPPGRHSMSGWFFFPKASELTPAEWDKVRSTYNDKFRNHWEKYAPNMTCANVLAHTLYTPLDMEQTMLMREGCFSNGSLAADQAGWMRPFPEASQYRTEIDGLYLCGPYTHPSGGVFAACGYNAFKSIAQDFGLPRLWEQADRGY</sequence>
<name>A0A3A4PCI8_ABYX5</name>
<evidence type="ECO:0000313" key="2">
    <source>
        <dbReference type="Proteomes" id="UP000265882"/>
    </source>
</evidence>
<accession>A0A3A4PCI8</accession>
<dbReference type="EMBL" id="QZKU01000019">
    <property type="protein sequence ID" value="RJP25684.1"/>
    <property type="molecule type" value="Genomic_DNA"/>
</dbReference>
<organism evidence="1 2">
    <name type="scientific">Abyssobacteria bacterium (strain SURF_5)</name>
    <dbReference type="NCBI Taxonomy" id="2093360"/>
    <lineage>
        <taxon>Bacteria</taxon>
        <taxon>Pseudomonadati</taxon>
        <taxon>Candidatus Hydrogenedentota</taxon>
        <taxon>Candidatus Abyssobacteria</taxon>
    </lineage>
</organism>
<dbReference type="Proteomes" id="UP000265882">
    <property type="component" value="Unassembled WGS sequence"/>
</dbReference>
<dbReference type="SUPFAM" id="SSF51905">
    <property type="entry name" value="FAD/NAD(P)-binding domain"/>
    <property type="match status" value="1"/>
</dbReference>
<dbReference type="Pfam" id="PF13450">
    <property type="entry name" value="NAD_binding_8"/>
    <property type="match status" value="1"/>
</dbReference>
<dbReference type="Gene3D" id="3.50.50.60">
    <property type="entry name" value="FAD/NAD(P)-binding domain"/>
    <property type="match status" value="2"/>
</dbReference>
<protein>
    <submittedName>
        <fullName evidence="1">NAD(P)/FAD-dependent oxidoreductase</fullName>
    </submittedName>
</protein>
<comment type="caution">
    <text evidence="1">The sequence shown here is derived from an EMBL/GenBank/DDBJ whole genome shotgun (WGS) entry which is preliminary data.</text>
</comment>
<dbReference type="InterPro" id="IPR036188">
    <property type="entry name" value="FAD/NAD-bd_sf"/>
</dbReference>
<proteinExistence type="predicted"/>
<dbReference type="PANTHER" id="PTHR10668:SF103">
    <property type="entry name" value="PYRIDINE NUCLEOTIDE-DISULFIDE OXIDOREDUCTASE DOMAIN-CONTAINING PROTEIN 2"/>
    <property type="match status" value="1"/>
</dbReference>
<evidence type="ECO:0000313" key="1">
    <source>
        <dbReference type="EMBL" id="RJP25684.1"/>
    </source>
</evidence>
<dbReference type="AlphaFoldDB" id="A0A3A4PCI8"/>
<reference evidence="1 2" key="1">
    <citation type="journal article" date="2017" name="ISME J.">
        <title>Energy and carbon metabolisms in a deep terrestrial subsurface fluid microbial community.</title>
        <authorList>
            <person name="Momper L."/>
            <person name="Jungbluth S.P."/>
            <person name="Lee M.D."/>
            <person name="Amend J.P."/>
        </authorList>
    </citation>
    <scope>NUCLEOTIDE SEQUENCE [LARGE SCALE GENOMIC DNA]</scope>
    <source>
        <strain evidence="1">SURF_5</strain>
    </source>
</reference>